<keyword evidence="8" id="KW-1185">Reference proteome</keyword>
<evidence type="ECO:0000256" key="3">
    <source>
        <dbReference type="PROSITE-ProRule" id="PRU00284"/>
    </source>
</evidence>
<comment type="similarity">
    <text evidence="2">Belongs to the methyl-accepting chemotaxis (MCP) protein family.</text>
</comment>
<feature type="domain" description="Methyl-accepting transducer" evidence="5">
    <location>
        <begin position="270"/>
        <end position="499"/>
    </location>
</feature>
<dbReference type="PANTHER" id="PTHR43531:SF14">
    <property type="entry name" value="METHYL-ACCEPTING CHEMOTAXIS PROTEIN I-RELATED"/>
    <property type="match status" value="1"/>
</dbReference>
<name>A0ABU2AHJ4_9BURK</name>
<dbReference type="Pfam" id="PF12729">
    <property type="entry name" value="4HB_MCP_1"/>
    <property type="match status" value="1"/>
</dbReference>
<dbReference type="SUPFAM" id="SSF58104">
    <property type="entry name" value="Methyl-accepting chemotaxis protein (MCP) signaling domain"/>
    <property type="match status" value="1"/>
</dbReference>
<dbReference type="InterPro" id="IPR024478">
    <property type="entry name" value="HlyB_4HB_MCP"/>
</dbReference>
<dbReference type="SMART" id="SM00304">
    <property type="entry name" value="HAMP"/>
    <property type="match status" value="1"/>
</dbReference>
<dbReference type="Gene3D" id="1.10.287.950">
    <property type="entry name" value="Methyl-accepting chemotaxis protein"/>
    <property type="match status" value="1"/>
</dbReference>
<dbReference type="RefSeq" id="WP_310332453.1">
    <property type="nucleotide sequence ID" value="NZ_JAVDXV010000010.1"/>
</dbReference>
<evidence type="ECO:0000259" key="5">
    <source>
        <dbReference type="PROSITE" id="PS50111"/>
    </source>
</evidence>
<keyword evidence="3" id="KW-0807">Transducer</keyword>
<reference evidence="7 8" key="1">
    <citation type="submission" date="2023-07" db="EMBL/GenBank/DDBJ databases">
        <title>Sorghum-associated microbial communities from plants grown in Nebraska, USA.</title>
        <authorList>
            <person name="Schachtman D."/>
        </authorList>
    </citation>
    <scope>NUCLEOTIDE SEQUENCE [LARGE SCALE GENOMIC DNA]</scope>
    <source>
        <strain evidence="7 8">BE316</strain>
    </source>
</reference>
<keyword evidence="4" id="KW-0472">Membrane</keyword>
<feature type="domain" description="HAMP" evidence="6">
    <location>
        <begin position="213"/>
        <end position="265"/>
    </location>
</feature>
<dbReference type="CDD" id="cd11386">
    <property type="entry name" value="MCP_signal"/>
    <property type="match status" value="1"/>
</dbReference>
<dbReference type="PROSITE" id="PS50885">
    <property type="entry name" value="HAMP"/>
    <property type="match status" value="1"/>
</dbReference>
<evidence type="ECO:0000259" key="6">
    <source>
        <dbReference type="PROSITE" id="PS50885"/>
    </source>
</evidence>
<dbReference type="PANTHER" id="PTHR43531">
    <property type="entry name" value="PROTEIN ICFG"/>
    <property type="match status" value="1"/>
</dbReference>
<gene>
    <name evidence="7" type="ORF">J2X21_004613</name>
</gene>
<protein>
    <submittedName>
        <fullName evidence="7">Methyl-accepting chemotaxis protein</fullName>
    </submittedName>
</protein>
<evidence type="ECO:0000256" key="2">
    <source>
        <dbReference type="ARBA" id="ARBA00029447"/>
    </source>
</evidence>
<organism evidence="7 8">
    <name type="scientific">Roseateles asaccharophilus</name>
    <dbReference type="NCBI Taxonomy" id="582607"/>
    <lineage>
        <taxon>Bacteria</taxon>
        <taxon>Pseudomonadati</taxon>
        <taxon>Pseudomonadota</taxon>
        <taxon>Betaproteobacteria</taxon>
        <taxon>Burkholderiales</taxon>
        <taxon>Sphaerotilaceae</taxon>
        <taxon>Roseateles</taxon>
    </lineage>
</organism>
<dbReference type="InterPro" id="IPR051310">
    <property type="entry name" value="MCP_chemotaxis"/>
</dbReference>
<dbReference type="Pfam" id="PF00015">
    <property type="entry name" value="MCPsignal"/>
    <property type="match status" value="1"/>
</dbReference>
<sequence>MKWFQDLKIATKLVVSFVAVLVLTAGLGVFAIVELARVNRTATDLAENWMPAVKAAGDIRYSLARLRSFSQQHVLADTADLKKGYEETMTGLLGKLDKDRKAYEALLSEPEEKKAYAEFSELLVTYLGAHQQLLALSREHKNDDALALMRGVGKDSFRAMEARIEEIIQVNEAGADEANRLGDELYATARGWVIGLLVVCIALGMLLALGVARLISRSLQEAVAVARSVADGDLTHRIVVRSQDETGQLMQTLGDMTGSLTRLIDRVRTSSDSIATGSSQIATGNADLSQRTEEQASNLQQTAASMEQLTVTVQQNADTARQATQLSATASAVASRGGEVVGQVVEVMGRVSASSKKIGDIIGVIDGIAFQTNILALNAAVEAARAGEQGRGFAVVASEVRALASRSADAAKEIKVLIGQSVDTVEEGSSLVDAAGRTMAEIQDQVRRVSDLMGEIGAASHEQSQGIGQVGDAVQQLDQVTQQNAALVEESAAAADSLNQQAQLLTQAVSVFRINHALA</sequence>
<accession>A0ABU2AHJ4</accession>
<evidence type="ECO:0000313" key="7">
    <source>
        <dbReference type="EMBL" id="MDR7335448.1"/>
    </source>
</evidence>
<evidence type="ECO:0000313" key="8">
    <source>
        <dbReference type="Proteomes" id="UP001180825"/>
    </source>
</evidence>
<keyword evidence="4" id="KW-0812">Transmembrane</keyword>
<dbReference type="Proteomes" id="UP001180825">
    <property type="component" value="Unassembled WGS sequence"/>
</dbReference>
<dbReference type="InterPro" id="IPR004089">
    <property type="entry name" value="MCPsignal_dom"/>
</dbReference>
<dbReference type="CDD" id="cd19411">
    <property type="entry name" value="MCP2201-like_sensor"/>
    <property type="match status" value="1"/>
</dbReference>
<dbReference type="SMART" id="SM00283">
    <property type="entry name" value="MA"/>
    <property type="match status" value="1"/>
</dbReference>
<feature type="transmembrane region" description="Helical" evidence="4">
    <location>
        <begin position="12"/>
        <end position="33"/>
    </location>
</feature>
<dbReference type="InterPro" id="IPR047347">
    <property type="entry name" value="YvaQ-like_sensor"/>
</dbReference>
<dbReference type="EMBL" id="JAVDXV010000010">
    <property type="protein sequence ID" value="MDR7335448.1"/>
    <property type="molecule type" value="Genomic_DNA"/>
</dbReference>
<proteinExistence type="inferred from homology"/>
<dbReference type="InterPro" id="IPR003660">
    <property type="entry name" value="HAMP_dom"/>
</dbReference>
<comment type="caution">
    <text evidence="7">The sequence shown here is derived from an EMBL/GenBank/DDBJ whole genome shotgun (WGS) entry which is preliminary data.</text>
</comment>
<evidence type="ECO:0000256" key="4">
    <source>
        <dbReference type="SAM" id="Phobius"/>
    </source>
</evidence>
<dbReference type="Pfam" id="PF00672">
    <property type="entry name" value="HAMP"/>
    <property type="match status" value="1"/>
</dbReference>
<dbReference type="InterPro" id="IPR004090">
    <property type="entry name" value="Chemotax_Me-accpt_rcpt"/>
</dbReference>
<keyword evidence="4" id="KW-1133">Transmembrane helix</keyword>
<dbReference type="PROSITE" id="PS50111">
    <property type="entry name" value="CHEMOTAXIS_TRANSDUC_2"/>
    <property type="match status" value="1"/>
</dbReference>
<dbReference type="CDD" id="cd06225">
    <property type="entry name" value="HAMP"/>
    <property type="match status" value="1"/>
</dbReference>
<keyword evidence="1" id="KW-0488">Methylation</keyword>
<feature type="transmembrane region" description="Helical" evidence="4">
    <location>
        <begin position="191"/>
        <end position="212"/>
    </location>
</feature>
<evidence type="ECO:0000256" key="1">
    <source>
        <dbReference type="ARBA" id="ARBA00022481"/>
    </source>
</evidence>
<dbReference type="PRINTS" id="PR00260">
    <property type="entry name" value="CHEMTRNSDUCR"/>
</dbReference>